<dbReference type="AlphaFoldDB" id="A0A2J7Z1C5"/>
<evidence type="ECO:0000256" key="3">
    <source>
        <dbReference type="ARBA" id="ARBA00023163"/>
    </source>
</evidence>
<dbReference type="SUPFAM" id="SSF46689">
    <property type="entry name" value="Homeodomain-like"/>
    <property type="match status" value="1"/>
</dbReference>
<dbReference type="PROSITE" id="PS01124">
    <property type="entry name" value="HTH_ARAC_FAMILY_2"/>
    <property type="match status" value="1"/>
</dbReference>
<dbReference type="EMBL" id="LJIW01000001">
    <property type="protein sequence ID" value="PNG94082.1"/>
    <property type="molecule type" value="Genomic_DNA"/>
</dbReference>
<dbReference type="InterPro" id="IPR050204">
    <property type="entry name" value="AraC_XylS_family_regulators"/>
</dbReference>
<comment type="caution">
    <text evidence="5">The sequence shown here is derived from an EMBL/GenBank/DDBJ whole genome shotgun (WGS) entry which is preliminary data.</text>
</comment>
<evidence type="ECO:0000256" key="2">
    <source>
        <dbReference type="ARBA" id="ARBA00023125"/>
    </source>
</evidence>
<evidence type="ECO:0000256" key="1">
    <source>
        <dbReference type="ARBA" id="ARBA00023015"/>
    </source>
</evidence>
<dbReference type="Pfam" id="PF14525">
    <property type="entry name" value="AraC_binding_2"/>
    <property type="match status" value="1"/>
</dbReference>
<dbReference type="Proteomes" id="UP000236520">
    <property type="component" value="Unassembled WGS sequence"/>
</dbReference>
<dbReference type="InterPro" id="IPR035418">
    <property type="entry name" value="AraC-bd_2"/>
</dbReference>
<dbReference type="GO" id="GO:0003700">
    <property type="term" value="F:DNA-binding transcription factor activity"/>
    <property type="evidence" value="ECO:0007669"/>
    <property type="project" value="InterPro"/>
</dbReference>
<dbReference type="PANTHER" id="PTHR46796">
    <property type="entry name" value="HTH-TYPE TRANSCRIPTIONAL ACTIVATOR RHAS-RELATED"/>
    <property type="match status" value="1"/>
</dbReference>
<dbReference type="PANTHER" id="PTHR46796:SF6">
    <property type="entry name" value="ARAC SUBFAMILY"/>
    <property type="match status" value="1"/>
</dbReference>
<dbReference type="RefSeq" id="WP_102932998.1">
    <property type="nucleotide sequence ID" value="NZ_LJIW01000001.1"/>
</dbReference>
<keyword evidence="1" id="KW-0805">Transcription regulation</keyword>
<gene>
    <name evidence="5" type="ORF">SMF913_10107</name>
</gene>
<keyword evidence="2" id="KW-0238">DNA-binding</keyword>
<feature type="domain" description="HTH araC/xylS-type" evidence="4">
    <location>
        <begin position="209"/>
        <end position="310"/>
    </location>
</feature>
<reference evidence="5 6" key="1">
    <citation type="submission" date="2015-09" db="EMBL/GenBank/DDBJ databases">
        <title>Genome sequence, genome mining and natural product profiling of a biocontrol bacterium Streptomyces malaysiensis F913.</title>
        <authorList>
            <person name="Xu Y."/>
            <person name="Wei J."/>
            <person name="Xie J."/>
            <person name="Li T."/>
            <person name="Zhou Z."/>
        </authorList>
    </citation>
    <scope>NUCLEOTIDE SEQUENCE [LARGE SCALE GENOMIC DNA]</scope>
    <source>
        <strain evidence="5 6">F913</strain>
    </source>
</reference>
<keyword evidence="3" id="KW-0804">Transcription</keyword>
<evidence type="ECO:0000313" key="5">
    <source>
        <dbReference type="EMBL" id="PNG94082.1"/>
    </source>
</evidence>
<protein>
    <recommendedName>
        <fullName evidence="4">HTH araC/xylS-type domain-containing protein</fullName>
    </recommendedName>
</protein>
<keyword evidence="6" id="KW-1185">Reference proteome</keyword>
<accession>A0A2J7Z1C5</accession>
<dbReference type="GO" id="GO:0043565">
    <property type="term" value="F:sequence-specific DNA binding"/>
    <property type="evidence" value="ECO:0007669"/>
    <property type="project" value="InterPro"/>
</dbReference>
<dbReference type="Pfam" id="PF12833">
    <property type="entry name" value="HTH_18"/>
    <property type="match status" value="1"/>
</dbReference>
<name>A0A2J7Z1C5_STRMQ</name>
<dbReference type="InterPro" id="IPR009057">
    <property type="entry name" value="Homeodomain-like_sf"/>
</dbReference>
<organism evidence="5 6">
    <name type="scientific">Streptomyces malaysiensis</name>
    <dbReference type="NCBI Taxonomy" id="92644"/>
    <lineage>
        <taxon>Bacteria</taxon>
        <taxon>Bacillati</taxon>
        <taxon>Actinomycetota</taxon>
        <taxon>Actinomycetes</taxon>
        <taxon>Kitasatosporales</taxon>
        <taxon>Streptomycetaceae</taxon>
        <taxon>Streptomyces</taxon>
        <taxon>Streptomyces violaceusniger group</taxon>
    </lineage>
</organism>
<dbReference type="Gene3D" id="1.10.10.60">
    <property type="entry name" value="Homeodomain-like"/>
    <property type="match status" value="1"/>
</dbReference>
<proteinExistence type="predicted"/>
<dbReference type="InterPro" id="IPR018060">
    <property type="entry name" value="HTH_AraC"/>
</dbReference>
<dbReference type="SMART" id="SM00342">
    <property type="entry name" value="HTH_ARAC"/>
    <property type="match status" value="1"/>
</dbReference>
<evidence type="ECO:0000259" key="4">
    <source>
        <dbReference type="PROSITE" id="PS01124"/>
    </source>
</evidence>
<sequence length="315" mass="35153">MYAVEKLSSDEYAPGERGAWWRDLVSAIHCPMTFVLRDDYRGRIEHQRSTSYQLVRWWGDEERISRREADIRRHPHGAYELLVPVRGVLTIRQEDTTVDVRPSTMTLASLDRALDLRHGDRFSSMAFVIPRELLEVRLTRRPRAGAVLDAGSGLGRIAVDMLRSLRRQRGAVDAAAFDAVADRVVDVLALACNAGHTTLSAAVQEELVTAIRSFVRANAHDPGLTGALIAARLGWSLRHIQAQLQRAGTTISELIREERLALARLRLQDPGRRHQTITAVAHSSGFGDLSTFSNAYRRTFGERPSDTRARSGLAS</sequence>
<evidence type="ECO:0000313" key="6">
    <source>
        <dbReference type="Proteomes" id="UP000236520"/>
    </source>
</evidence>